<evidence type="ECO:0000313" key="4">
    <source>
        <dbReference type="EMBL" id="MDZ8119695.1"/>
    </source>
</evidence>
<dbReference type="Gene3D" id="3.40.30.10">
    <property type="entry name" value="Glutaredoxin"/>
    <property type="match status" value="1"/>
</dbReference>
<gene>
    <name evidence="4" type="ORF">P9H32_13790</name>
</gene>
<dbReference type="PROSITE" id="PS51352">
    <property type="entry name" value="THIOREDOXIN_2"/>
    <property type="match status" value="1"/>
</dbReference>
<dbReference type="PANTHER" id="PTHR46472:SF1">
    <property type="entry name" value="NUCLEOREDOXIN"/>
    <property type="match status" value="1"/>
</dbReference>
<name>A0ABU5MZQ4_9BACT</name>
<protein>
    <submittedName>
        <fullName evidence="4">Thioredoxin-like domain-containing protein</fullName>
    </submittedName>
</protein>
<evidence type="ECO:0000313" key="5">
    <source>
        <dbReference type="Proteomes" id="UP001290861"/>
    </source>
</evidence>
<proteinExistence type="predicted"/>
<feature type="signal peptide" evidence="2">
    <location>
        <begin position="1"/>
        <end position="22"/>
    </location>
</feature>
<dbReference type="SUPFAM" id="SSF52833">
    <property type="entry name" value="Thioredoxin-like"/>
    <property type="match status" value="1"/>
</dbReference>
<accession>A0ABU5MZQ4</accession>
<keyword evidence="2" id="KW-0732">Signal</keyword>
<sequence>MKKAFPLFGCAVLLLAGCSVKVASSLNKTLNGAVIDHHGDAVDSDYVLNTDFLLLYFSGHWCGPCRSFTPELVKYYNEKQGGQLYQVLFVSSDHSDTEMKHYMQSTEMPWPAVVYHSEARKIIKRQYAGSGIPQLVLLDNNGRILADSFKGNKYLGPQHVLNELEKRLEKRLKKREVDPVGISEITGKDLPTPSKLAKKFRVDGFGKTKNENMAFINGDIVMAGQKLDDGVMVENITDSFVEISYEKNRYKLFP</sequence>
<dbReference type="InterPro" id="IPR017937">
    <property type="entry name" value="Thioredoxin_CS"/>
</dbReference>
<evidence type="ECO:0000256" key="1">
    <source>
        <dbReference type="ARBA" id="ARBA00023284"/>
    </source>
</evidence>
<evidence type="ECO:0000259" key="3">
    <source>
        <dbReference type="PROSITE" id="PS51352"/>
    </source>
</evidence>
<keyword evidence="1" id="KW-0676">Redox-active center</keyword>
<comment type="caution">
    <text evidence="4">The sequence shown here is derived from an EMBL/GenBank/DDBJ whole genome shotgun (WGS) entry which is preliminary data.</text>
</comment>
<dbReference type="RefSeq" id="WP_322609480.1">
    <property type="nucleotide sequence ID" value="NZ_JARVCO010000012.1"/>
</dbReference>
<keyword evidence="5" id="KW-1185">Reference proteome</keyword>
<dbReference type="PANTHER" id="PTHR46472">
    <property type="entry name" value="NUCLEOREDOXIN"/>
    <property type="match status" value="1"/>
</dbReference>
<feature type="chain" id="PRO_5047102016" evidence="2">
    <location>
        <begin position="23"/>
        <end position="254"/>
    </location>
</feature>
<dbReference type="EMBL" id="JARVCO010000012">
    <property type="protein sequence ID" value="MDZ8119695.1"/>
    <property type="molecule type" value="Genomic_DNA"/>
</dbReference>
<dbReference type="InterPro" id="IPR036249">
    <property type="entry name" value="Thioredoxin-like_sf"/>
</dbReference>
<feature type="domain" description="Thioredoxin" evidence="3">
    <location>
        <begin position="14"/>
        <end position="173"/>
    </location>
</feature>
<organism evidence="4 5">
    <name type="scientific">Pontiella agarivorans</name>
    <dbReference type="NCBI Taxonomy" id="3038953"/>
    <lineage>
        <taxon>Bacteria</taxon>
        <taxon>Pseudomonadati</taxon>
        <taxon>Kiritimatiellota</taxon>
        <taxon>Kiritimatiellia</taxon>
        <taxon>Kiritimatiellales</taxon>
        <taxon>Pontiellaceae</taxon>
        <taxon>Pontiella</taxon>
    </lineage>
</organism>
<dbReference type="InterPro" id="IPR012336">
    <property type="entry name" value="Thioredoxin-like_fold"/>
</dbReference>
<dbReference type="PROSITE" id="PS00194">
    <property type="entry name" value="THIOREDOXIN_1"/>
    <property type="match status" value="1"/>
</dbReference>
<dbReference type="PROSITE" id="PS51257">
    <property type="entry name" value="PROKAR_LIPOPROTEIN"/>
    <property type="match status" value="1"/>
</dbReference>
<evidence type="ECO:0000256" key="2">
    <source>
        <dbReference type="SAM" id="SignalP"/>
    </source>
</evidence>
<dbReference type="InterPro" id="IPR013766">
    <property type="entry name" value="Thioredoxin_domain"/>
</dbReference>
<dbReference type="Pfam" id="PF13905">
    <property type="entry name" value="Thioredoxin_8"/>
    <property type="match status" value="1"/>
</dbReference>
<reference evidence="4 5" key="1">
    <citation type="journal article" date="2024" name="Appl. Environ. Microbiol.">
        <title>Pontiella agarivorans sp. nov., a novel marine anaerobic bacterium capable of degrading macroalgal polysaccharides and fixing nitrogen.</title>
        <authorList>
            <person name="Liu N."/>
            <person name="Kivenson V."/>
            <person name="Peng X."/>
            <person name="Cui Z."/>
            <person name="Lankiewicz T.S."/>
            <person name="Gosselin K.M."/>
            <person name="English C.J."/>
            <person name="Blair E.M."/>
            <person name="O'Malley M.A."/>
            <person name="Valentine D.L."/>
        </authorList>
    </citation>
    <scope>NUCLEOTIDE SEQUENCE [LARGE SCALE GENOMIC DNA]</scope>
    <source>
        <strain evidence="4 5">NLcol2</strain>
    </source>
</reference>
<dbReference type="Proteomes" id="UP001290861">
    <property type="component" value="Unassembled WGS sequence"/>
</dbReference>